<evidence type="ECO:0000313" key="5">
    <source>
        <dbReference type="EMBL" id="QMU97161.1"/>
    </source>
</evidence>
<dbReference type="CDD" id="cd07034">
    <property type="entry name" value="TPP_PYR_PFOR_IOR-alpha_like"/>
    <property type="match status" value="1"/>
</dbReference>
<feature type="domain" description="Pyruvate/ketoisovalerate oxidoreductase catalytic" evidence="3">
    <location>
        <begin position="737"/>
        <end position="925"/>
    </location>
</feature>
<dbReference type="InterPro" id="IPR002869">
    <property type="entry name" value="Pyrv_flavodox_OxRed_cen"/>
</dbReference>
<dbReference type="InterPro" id="IPR002880">
    <property type="entry name" value="Pyrv_Fd/Flavodoxin_OxRdtase_N"/>
</dbReference>
<gene>
    <name evidence="5" type="ORF">FVO59_07940</name>
</gene>
<protein>
    <submittedName>
        <fullName evidence="5">Indolepyruvate ferredoxin oxidoreductase family protein</fullName>
    </submittedName>
</protein>
<evidence type="ECO:0000259" key="3">
    <source>
        <dbReference type="Pfam" id="PF01558"/>
    </source>
</evidence>
<dbReference type="PANTHER" id="PTHR48084">
    <property type="entry name" value="2-OXOGLUTARATE OXIDOREDUCTASE SUBUNIT KORB-RELATED"/>
    <property type="match status" value="1"/>
</dbReference>
<dbReference type="InterPro" id="IPR046667">
    <property type="entry name" value="DUF6537"/>
</dbReference>
<keyword evidence="5" id="KW-0670">Pyruvate</keyword>
<dbReference type="NCBIfam" id="NF009589">
    <property type="entry name" value="PRK13030.1"/>
    <property type="match status" value="1"/>
</dbReference>
<dbReference type="GO" id="GO:0000287">
    <property type="term" value="F:magnesium ion binding"/>
    <property type="evidence" value="ECO:0007669"/>
    <property type="project" value="UniProtKB-ARBA"/>
</dbReference>
<dbReference type="Pfam" id="PF01558">
    <property type="entry name" value="POR"/>
    <property type="match status" value="1"/>
</dbReference>
<name>A0A7D8AB36_9MICO</name>
<dbReference type="GO" id="GO:0016903">
    <property type="term" value="F:oxidoreductase activity, acting on the aldehyde or oxo group of donors"/>
    <property type="evidence" value="ECO:0007669"/>
    <property type="project" value="InterPro"/>
</dbReference>
<organism evidence="5 6">
    <name type="scientific">Microbacterium esteraromaticum</name>
    <dbReference type="NCBI Taxonomy" id="57043"/>
    <lineage>
        <taxon>Bacteria</taxon>
        <taxon>Bacillati</taxon>
        <taxon>Actinomycetota</taxon>
        <taxon>Actinomycetes</taxon>
        <taxon>Micrococcales</taxon>
        <taxon>Microbacteriaceae</taxon>
        <taxon>Microbacterium</taxon>
    </lineage>
</organism>
<dbReference type="AlphaFoldDB" id="A0A7D8AB36"/>
<evidence type="ECO:0000256" key="1">
    <source>
        <dbReference type="ARBA" id="ARBA00023002"/>
    </source>
</evidence>
<accession>A0A7D8AB36</accession>
<dbReference type="Pfam" id="PF20169">
    <property type="entry name" value="DUF6537"/>
    <property type="match status" value="1"/>
</dbReference>
<dbReference type="InterPro" id="IPR019752">
    <property type="entry name" value="Pyrv/ketoisovalerate_OxRed_cat"/>
</dbReference>
<evidence type="ECO:0000256" key="2">
    <source>
        <dbReference type="SAM" id="MobiDB-lite"/>
    </source>
</evidence>
<sequence length="1177" mass="126854">MAESTVTRAVTDKFSALDGAFPMTGVEALVRLPLDMRRIDVRHDRSTAAYISGYEGSPLGGYDIALLAQKGELDRLDIIFHPGVNEELAATAVQGAQLAPTFDDARVEGVTGYWYGKSPGLDRASDAIRHANLSGAHPRGGAVALLGDDPSAKSSTVPGASEALLADLGIPVLYPATPQEVLDFGLHAVHMSRASGLWTALKVVTNVADGSGMVDVDPSRLSFVAPDNVFNGRPYEHTVHARMLQPNLTGLERSRNGERLEIARRYAAVNQLDRNLGAGEGARIGIVAAGKTAVDVNHALTRLGVPAHQLSSHGIRVLRLAMIHPLNAVAIREFAEGLSEIVVIEEKRPFLEMGVKDALYGVASPPLVVGKYDPSGAPLLPAEGELDPDVIAEMLTRRLAAQGVAPGVDWSERFEGTRPRRQLSIRPVSSDANRTPYFCSGCPHSRSAKVPDGSLVGGGIGCHALVMVMPESQVGDVAGLTQMGGEGAQWNGMFPFVQRSHLIQNIGDGTFHHSGSLSVRAALSSGANITFKLMYNSAVAMTGGQDVTGGMTVPEITRTLSAEGVGRMIITTREPRSYSRRGLAKGVEVWGHDRLLEAQEALAATPGVTFLIHDQECATELRRKRKRGLAPDPSTRVLINERVCEGCGDCGRVSNCLSVRPTTTEFGRKTQIDQSSCNKDYSCLDGDCPSFMTITPGKRGQRRDRPSRARMLDASSLSEPELPSARTPYTIRVLGIGGSGVVTLSRILSVAAAADSRSVRSLDQTGLAQKGGAVISDVKISDESADIASKAVAGEVDLYLGSDLLVAANPVNLATADPSHTVAVVSTAQIPTGQMIVDTTIDFPPVADLIDVISAATRNDAGIYFDARAYSEWLFGDDQYSNLLLLGAAFQAGCVPIHAERIEEAIRANGVKADANIEAFRRGRQFVDQPERLERDISKARPVAAEPHATTAEEKAAIAMVEVAPDSRVAALLEVRVPELRRFQNIRYARRYTAFVEQVRRAEAPLGSELLTETVAMYLFKLMAYKDEYEVARLMLSDAGAARARSEFGDGTKVHYRLHPPILRALGMKRKIALGSWAHPLFRLLVSGRRLRGTPFDLFGYTAVRRAERELISRYIDEIDALLDDLTAESLETAIAIAALPDVIRGYEDIKLANIQIYDDQMRTLTEDLRRGVIPAG</sequence>
<reference evidence="5 6" key="1">
    <citation type="journal article" date="2020" name="Front. Microbiol.">
        <title>Design of Bacterial Strain-Specific qPCR Assays Using NGS Data and Publicly Available Resources and Its Application to Track Biocontrol Strains.</title>
        <authorList>
            <person name="Hernandez I."/>
            <person name="Sant C."/>
            <person name="Martinez R."/>
            <person name="Fernandez C."/>
        </authorList>
    </citation>
    <scope>NUCLEOTIDE SEQUENCE [LARGE SCALE GENOMIC DNA]</scope>
    <source>
        <strain evidence="5 6">B24</strain>
    </source>
</reference>
<dbReference type="InterPro" id="IPR009014">
    <property type="entry name" value="Transketo_C/PFOR_II"/>
</dbReference>
<dbReference type="SUPFAM" id="SSF52518">
    <property type="entry name" value="Thiamin diphosphate-binding fold (THDP-binding)"/>
    <property type="match status" value="2"/>
</dbReference>
<feature type="region of interest" description="Disordered" evidence="2">
    <location>
        <begin position="697"/>
        <end position="721"/>
    </location>
</feature>
<dbReference type="SUPFAM" id="SSF52922">
    <property type="entry name" value="TK C-terminal domain-like"/>
    <property type="match status" value="1"/>
</dbReference>
<evidence type="ECO:0000313" key="6">
    <source>
        <dbReference type="Proteomes" id="UP000515708"/>
    </source>
</evidence>
<dbReference type="InterPro" id="IPR029061">
    <property type="entry name" value="THDP-binding"/>
</dbReference>
<dbReference type="Gene3D" id="3.40.50.970">
    <property type="match status" value="1"/>
</dbReference>
<dbReference type="SUPFAM" id="SSF53323">
    <property type="entry name" value="Pyruvate-ferredoxin oxidoreductase, PFOR, domain III"/>
    <property type="match status" value="1"/>
</dbReference>
<dbReference type="Proteomes" id="UP000515708">
    <property type="component" value="Chromosome"/>
</dbReference>
<keyword evidence="1" id="KW-0560">Oxidoreductase</keyword>
<dbReference type="RefSeq" id="WP_182256362.1">
    <property type="nucleotide sequence ID" value="NZ_CP043732.1"/>
</dbReference>
<dbReference type="NCBIfam" id="NF009588">
    <property type="entry name" value="PRK13029.1"/>
    <property type="match status" value="1"/>
</dbReference>
<feature type="domain" description="DUF6537" evidence="4">
    <location>
        <begin position="970"/>
        <end position="1162"/>
    </location>
</feature>
<dbReference type="InterPro" id="IPR051457">
    <property type="entry name" value="2-oxoacid:Fd_oxidoreductase"/>
</dbReference>
<evidence type="ECO:0000259" key="4">
    <source>
        <dbReference type="Pfam" id="PF20169"/>
    </source>
</evidence>
<dbReference type="Gene3D" id="3.40.920.10">
    <property type="entry name" value="Pyruvate-ferredoxin oxidoreductase, PFOR, domain III"/>
    <property type="match status" value="1"/>
</dbReference>
<dbReference type="EMBL" id="CP043732">
    <property type="protein sequence ID" value="QMU97161.1"/>
    <property type="molecule type" value="Genomic_DNA"/>
</dbReference>
<dbReference type="PANTHER" id="PTHR48084:SF3">
    <property type="entry name" value="SUBUNIT OF PYRUVATE:FLAVODOXIN OXIDOREDUCTASE"/>
    <property type="match status" value="1"/>
</dbReference>
<proteinExistence type="predicted"/>